<keyword evidence="2" id="KW-1185">Reference proteome</keyword>
<sequence length="32" mass="3469">MTARFVMVFLGALPQNRRIDRLPGTAPTGGPK</sequence>
<gene>
    <name evidence="1" type="ORF">FHS22_002643</name>
</gene>
<organism evidence="1 2">
    <name type="scientific">Planomonospora venezuelensis</name>
    <dbReference type="NCBI Taxonomy" id="1999"/>
    <lineage>
        <taxon>Bacteria</taxon>
        <taxon>Bacillati</taxon>
        <taxon>Actinomycetota</taxon>
        <taxon>Actinomycetes</taxon>
        <taxon>Streptosporangiales</taxon>
        <taxon>Streptosporangiaceae</taxon>
        <taxon>Planomonospora</taxon>
    </lineage>
</organism>
<dbReference type="AlphaFoldDB" id="A0A841D4D7"/>
<name>A0A841D4D7_PLAVE</name>
<evidence type="ECO:0000313" key="2">
    <source>
        <dbReference type="Proteomes" id="UP000562352"/>
    </source>
</evidence>
<reference evidence="1 2" key="1">
    <citation type="submission" date="2020-08" db="EMBL/GenBank/DDBJ databases">
        <title>Genomic Encyclopedia of Type Strains, Phase III (KMG-III): the genomes of soil and plant-associated and newly described type strains.</title>
        <authorList>
            <person name="Whitman W."/>
        </authorList>
    </citation>
    <scope>NUCLEOTIDE SEQUENCE [LARGE SCALE GENOMIC DNA]</scope>
    <source>
        <strain evidence="1 2">CECT 3303</strain>
    </source>
</reference>
<dbReference type="EMBL" id="JACHJJ010000007">
    <property type="protein sequence ID" value="MBB5963364.1"/>
    <property type="molecule type" value="Genomic_DNA"/>
</dbReference>
<dbReference type="Proteomes" id="UP000562352">
    <property type="component" value="Unassembled WGS sequence"/>
</dbReference>
<evidence type="ECO:0000313" key="1">
    <source>
        <dbReference type="EMBL" id="MBB5963364.1"/>
    </source>
</evidence>
<accession>A0A841D4D7</accession>
<protein>
    <submittedName>
        <fullName evidence="1">Uncharacterized protein</fullName>
    </submittedName>
</protein>
<proteinExistence type="predicted"/>
<comment type="caution">
    <text evidence="1">The sequence shown here is derived from an EMBL/GenBank/DDBJ whole genome shotgun (WGS) entry which is preliminary data.</text>
</comment>